<keyword evidence="9" id="KW-1185">Reference proteome</keyword>
<feature type="transmembrane region" description="Helical" evidence="6">
    <location>
        <begin position="93"/>
        <end position="112"/>
    </location>
</feature>
<dbReference type="PANTHER" id="PTHR32322:SF18">
    <property type="entry name" value="S-ADENOSYLMETHIONINE_S-ADENOSYLHOMOCYSTEINE TRANSPORTER"/>
    <property type="match status" value="1"/>
</dbReference>
<feature type="domain" description="EamA" evidence="7">
    <location>
        <begin position="149"/>
        <end position="281"/>
    </location>
</feature>
<dbReference type="InterPro" id="IPR000620">
    <property type="entry name" value="EamA_dom"/>
</dbReference>
<keyword evidence="5 6" id="KW-0472">Membrane</keyword>
<sequence length="294" mass="31475">MNLSQFITLISLAAIWGASFMFMRIAAPEFGPVPLITIRAAVGFITLLPFLLFFKGVRDISNNWFSICVVGLTNTAIPFTLLAFSALSLSAGLNSILNATAPIFAGLIAFVWFKENLTVSKTTGLILGFLGVVSLFFTKTDVSFEATSIAIIAGLFAGLNYGFAACYTKKKLTGVNTLAIATGSQFFATLACLPFLPMTWPSTPVSDLALYSSITLGTVCTALAYILYFRLIASLGPEKAITVAYLIPVFGIVWGVLFLHEIVTLSMLMGAALILFGVSMTTGMLKMKTSKNNT</sequence>
<feature type="transmembrane region" description="Helical" evidence="6">
    <location>
        <begin position="33"/>
        <end position="52"/>
    </location>
</feature>
<reference evidence="9" key="1">
    <citation type="submission" date="2023-09" db="EMBL/GenBank/DDBJ databases">
        <authorList>
            <person name="Li S."/>
            <person name="Li X."/>
            <person name="Zhang C."/>
            <person name="Zhao Z."/>
        </authorList>
    </citation>
    <scope>NUCLEOTIDE SEQUENCE [LARGE SCALE GENOMIC DNA]</scope>
    <source>
        <strain evidence="9">SQ149</strain>
    </source>
</reference>
<keyword evidence="4 6" id="KW-1133">Transmembrane helix</keyword>
<feature type="transmembrane region" description="Helical" evidence="6">
    <location>
        <begin position="208"/>
        <end position="228"/>
    </location>
</feature>
<feature type="transmembrane region" description="Helical" evidence="6">
    <location>
        <begin position="175"/>
        <end position="196"/>
    </location>
</feature>
<organism evidence="8 9">
    <name type="scientific">Thalassotalea psychrophila</name>
    <dbReference type="NCBI Taxonomy" id="3065647"/>
    <lineage>
        <taxon>Bacteria</taxon>
        <taxon>Pseudomonadati</taxon>
        <taxon>Pseudomonadota</taxon>
        <taxon>Gammaproteobacteria</taxon>
        <taxon>Alteromonadales</taxon>
        <taxon>Colwelliaceae</taxon>
        <taxon>Thalassotalea</taxon>
    </lineage>
</organism>
<evidence type="ECO:0000313" key="8">
    <source>
        <dbReference type="EMBL" id="WNC71046.1"/>
    </source>
</evidence>
<dbReference type="PANTHER" id="PTHR32322">
    <property type="entry name" value="INNER MEMBRANE TRANSPORTER"/>
    <property type="match status" value="1"/>
</dbReference>
<name>A0ABY9TRL1_9GAMM</name>
<protein>
    <submittedName>
        <fullName evidence="8">DMT family transporter</fullName>
    </submittedName>
</protein>
<dbReference type="Pfam" id="PF00892">
    <property type="entry name" value="EamA"/>
    <property type="match status" value="2"/>
</dbReference>
<feature type="transmembrane region" description="Helical" evidence="6">
    <location>
        <begin position="149"/>
        <end position="168"/>
    </location>
</feature>
<feature type="transmembrane region" description="Helical" evidence="6">
    <location>
        <begin position="64"/>
        <end position="87"/>
    </location>
</feature>
<comment type="subcellular location">
    <subcellularLocation>
        <location evidence="1">Cell membrane</location>
        <topology evidence="1">Multi-pass membrane protein</topology>
    </subcellularLocation>
</comment>
<evidence type="ECO:0000256" key="1">
    <source>
        <dbReference type="ARBA" id="ARBA00004651"/>
    </source>
</evidence>
<evidence type="ECO:0000256" key="3">
    <source>
        <dbReference type="ARBA" id="ARBA00022692"/>
    </source>
</evidence>
<dbReference type="EMBL" id="CP134145">
    <property type="protein sequence ID" value="WNC71046.1"/>
    <property type="molecule type" value="Genomic_DNA"/>
</dbReference>
<evidence type="ECO:0000256" key="6">
    <source>
        <dbReference type="SAM" id="Phobius"/>
    </source>
</evidence>
<dbReference type="InterPro" id="IPR037185">
    <property type="entry name" value="EmrE-like"/>
</dbReference>
<dbReference type="SUPFAM" id="SSF103481">
    <property type="entry name" value="Multidrug resistance efflux transporter EmrE"/>
    <property type="match status" value="2"/>
</dbReference>
<gene>
    <name evidence="8" type="ORF">RGQ13_13020</name>
</gene>
<feature type="transmembrane region" description="Helical" evidence="6">
    <location>
        <begin position="119"/>
        <end position="137"/>
    </location>
</feature>
<dbReference type="Gene3D" id="1.10.3730.20">
    <property type="match status" value="1"/>
</dbReference>
<feature type="transmembrane region" description="Helical" evidence="6">
    <location>
        <begin position="265"/>
        <end position="285"/>
    </location>
</feature>
<feature type="transmembrane region" description="Helical" evidence="6">
    <location>
        <begin position="240"/>
        <end position="259"/>
    </location>
</feature>
<evidence type="ECO:0000256" key="4">
    <source>
        <dbReference type="ARBA" id="ARBA00022989"/>
    </source>
</evidence>
<keyword evidence="2" id="KW-1003">Cell membrane</keyword>
<evidence type="ECO:0000256" key="2">
    <source>
        <dbReference type="ARBA" id="ARBA00022475"/>
    </source>
</evidence>
<keyword evidence="3 6" id="KW-0812">Transmembrane</keyword>
<feature type="domain" description="EamA" evidence="7">
    <location>
        <begin position="7"/>
        <end position="136"/>
    </location>
</feature>
<feature type="transmembrane region" description="Helical" evidence="6">
    <location>
        <begin position="7"/>
        <end position="27"/>
    </location>
</feature>
<dbReference type="InterPro" id="IPR050638">
    <property type="entry name" value="AA-Vitamin_Transporters"/>
</dbReference>
<dbReference type="RefSeq" id="WP_348390181.1">
    <property type="nucleotide sequence ID" value="NZ_CP134145.1"/>
</dbReference>
<evidence type="ECO:0000259" key="7">
    <source>
        <dbReference type="Pfam" id="PF00892"/>
    </source>
</evidence>
<evidence type="ECO:0000313" key="9">
    <source>
        <dbReference type="Proteomes" id="UP001258994"/>
    </source>
</evidence>
<accession>A0ABY9TRL1</accession>
<dbReference type="Proteomes" id="UP001258994">
    <property type="component" value="Chromosome"/>
</dbReference>
<proteinExistence type="predicted"/>
<evidence type="ECO:0000256" key="5">
    <source>
        <dbReference type="ARBA" id="ARBA00023136"/>
    </source>
</evidence>